<accession>A0ABD1GXG0</accession>
<name>A0ABD1GXG0_SALDI</name>
<organism evidence="1 2">
    <name type="scientific">Salvia divinorum</name>
    <name type="common">Maria pastora</name>
    <name type="synonym">Diviner's sage</name>
    <dbReference type="NCBI Taxonomy" id="28513"/>
    <lineage>
        <taxon>Eukaryota</taxon>
        <taxon>Viridiplantae</taxon>
        <taxon>Streptophyta</taxon>
        <taxon>Embryophyta</taxon>
        <taxon>Tracheophyta</taxon>
        <taxon>Spermatophyta</taxon>
        <taxon>Magnoliopsida</taxon>
        <taxon>eudicotyledons</taxon>
        <taxon>Gunneridae</taxon>
        <taxon>Pentapetalae</taxon>
        <taxon>asterids</taxon>
        <taxon>lamiids</taxon>
        <taxon>Lamiales</taxon>
        <taxon>Lamiaceae</taxon>
        <taxon>Nepetoideae</taxon>
        <taxon>Mentheae</taxon>
        <taxon>Salviinae</taxon>
        <taxon>Salvia</taxon>
        <taxon>Salvia subgen. Calosphace</taxon>
    </lineage>
</organism>
<gene>
    <name evidence="1" type="ORF">AAHA92_16873</name>
</gene>
<protein>
    <submittedName>
        <fullName evidence="1">Uncharacterized protein</fullName>
    </submittedName>
</protein>
<evidence type="ECO:0000313" key="1">
    <source>
        <dbReference type="EMBL" id="KAL1548669.1"/>
    </source>
</evidence>
<dbReference type="Proteomes" id="UP001567538">
    <property type="component" value="Unassembled WGS sequence"/>
</dbReference>
<sequence length="103" mass="12030">MSQIHRTIPNGSLSQGNPSAFQYRRPGIQRVDRSCLSYGVVFNIHGDYKIDCNDERWDHITKVNSNLRGMRTKAWPFWEVWKVIFGKDRANGETAEDMVESRR</sequence>
<dbReference type="AlphaFoldDB" id="A0ABD1GXG0"/>
<proteinExistence type="predicted"/>
<dbReference type="EMBL" id="JBEAFC010000007">
    <property type="protein sequence ID" value="KAL1548669.1"/>
    <property type="molecule type" value="Genomic_DNA"/>
</dbReference>
<evidence type="ECO:0000313" key="2">
    <source>
        <dbReference type="Proteomes" id="UP001567538"/>
    </source>
</evidence>
<reference evidence="1 2" key="1">
    <citation type="submission" date="2024-06" db="EMBL/GenBank/DDBJ databases">
        <title>A chromosome level genome sequence of Diviner's sage (Salvia divinorum).</title>
        <authorList>
            <person name="Ford S.A."/>
            <person name="Ro D.-K."/>
            <person name="Ness R.W."/>
            <person name="Phillips M.A."/>
        </authorList>
    </citation>
    <scope>NUCLEOTIDE SEQUENCE [LARGE SCALE GENOMIC DNA]</scope>
    <source>
        <strain evidence="1">SAF-2024a</strain>
        <tissue evidence="1">Leaf</tissue>
    </source>
</reference>
<comment type="caution">
    <text evidence="1">The sequence shown here is derived from an EMBL/GenBank/DDBJ whole genome shotgun (WGS) entry which is preliminary data.</text>
</comment>
<keyword evidence="2" id="KW-1185">Reference proteome</keyword>